<evidence type="ECO:0000259" key="2">
    <source>
        <dbReference type="Pfam" id="PF07859"/>
    </source>
</evidence>
<dbReference type="InterPro" id="IPR029058">
    <property type="entry name" value="AB_hydrolase_fold"/>
</dbReference>
<dbReference type="GO" id="GO:0016787">
    <property type="term" value="F:hydrolase activity"/>
    <property type="evidence" value="ECO:0007669"/>
    <property type="project" value="InterPro"/>
</dbReference>
<proteinExistence type="inferred from homology"/>
<dbReference type="EMBL" id="WHWC01000015">
    <property type="protein sequence ID" value="KAG8368339.1"/>
    <property type="molecule type" value="Genomic_DNA"/>
</dbReference>
<reference evidence="3" key="1">
    <citation type="submission" date="2019-10" db="EMBL/GenBank/DDBJ databases">
        <authorList>
            <person name="Zhang R."/>
            <person name="Pan Y."/>
            <person name="Wang J."/>
            <person name="Ma R."/>
            <person name="Yu S."/>
        </authorList>
    </citation>
    <scope>NUCLEOTIDE SEQUENCE</scope>
    <source>
        <strain evidence="3">LA-IB0</strain>
        <tissue evidence="3">Leaf</tissue>
    </source>
</reference>
<feature type="domain" description="Alpha/beta hydrolase fold-3" evidence="2">
    <location>
        <begin position="76"/>
        <end position="289"/>
    </location>
</feature>
<dbReference type="Gene3D" id="3.40.50.1820">
    <property type="entry name" value="alpha/beta hydrolase"/>
    <property type="match status" value="1"/>
</dbReference>
<name>A0AAV6WCE5_9LAMI</name>
<evidence type="ECO:0000313" key="4">
    <source>
        <dbReference type="Proteomes" id="UP000826271"/>
    </source>
</evidence>
<comment type="caution">
    <text evidence="3">The sequence shown here is derived from an EMBL/GenBank/DDBJ whole genome shotgun (WGS) entry which is preliminary data.</text>
</comment>
<dbReference type="PANTHER" id="PTHR23024">
    <property type="entry name" value="ARYLACETAMIDE DEACETYLASE"/>
    <property type="match status" value="1"/>
</dbReference>
<dbReference type="AlphaFoldDB" id="A0AAV6WCE5"/>
<dbReference type="Pfam" id="PF07859">
    <property type="entry name" value="Abhydrolase_3"/>
    <property type="match status" value="1"/>
</dbReference>
<dbReference type="InterPro" id="IPR050466">
    <property type="entry name" value="Carboxylest/Gibb_receptor"/>
</dbReference>
<keyword evidence="4" id="KW-1185">Reference proteome</keyword>
<dbReference type="PANTHER" id="PTHR23024:SF467">
    <property type="entry name" value="CARBOXYLESTERASE 12-RELATED"/>
    <property type="match status" value="1"/>
</dbReference>
<evidence type="ECO:0000313" key="3">
    <source>
        <dbReference type="EMBL" id="KAG8368339.1"/>
    </source>
</evidence>
<organism evidence="3 4">
    <name type="scientific">Buddleja alternifolia</name>
    <dbReference type="NCBI Taxonomy" id="168488"/>
    <lineage>
        <taxon>Eukaryota</taxon>
        <taxon>Viridiplantae</taxon>
        <taxon>Streptophyta</taxon>
        <taxon>Embryophyta</taxon>
        <taxon>Tracheophyta</taxon>
        <taxon>Spermatophyta</taxon>
        <taxon>Magnoliopsida</taxon>
        <taxon>eudicotyledons</taxon>
        <taxon>Gunneridae</taxon>
        <taxon>Pentapetalae</taxon>
        <taxon>asterids</taxon>
        <taxon>lamiids</taxon>
        <taxon>Lamiales</taxon>
        <taxon>Scrophulariaceae</taxon>
        <taxon>Buddlejeae</taxon>
        <taxon>Buddleja</taxon>
    </lineage>
</organism>
<protein>
    <recommendedName>
        <fullName evidence="2">Alpha/beta hydrolase fold-3 domain-containing protein</fullName>
    </recommendedName>
</protein>
<dbReference type="SUPFAM" id="SSF53474">
    <property type="entry name" value="alpha/beta-Hydrolases"/>
    <property type="match status" value="1"/>
</dbReference>
<comment type="similarity">
    <text evidence="1">Belongs to the 'GDXG' lipolytic enzyme family.</text>
</comment>
<gene>
    <name evidence="3" type="ORF">BUALT_Bualt15G0035300</name>
</gene>
<sequence>MADSNSNEILHDFPPMLRVYKDGRFERLMPIEFVPASVDPNTGVQSKDVEIAPEIGLSARIYVPKDADPAKKLPVVVYFHGGGFVIESAFSPLYHKHLNALVAEANVVAVSVNYRLAPEHPLPIGYEDSWIALKWVGPGQDKWIQDYADLGRVYLGGDSAGGNIVHNVAMRVGSENPDGIHLRGAFLNCPYFCGKDPLPNEETHEVMPKSYLDNLWHYVCPSTNGCDDPLINPGMDPKLSGLGCKRVLVHVAEKDVLRGRGCFYKEVLEKSGWDGEVEIVDVRGEDHVFSVFFPDSESGLAMLKKVASFINH</sequence>
<dbReference type="Proteomes" id="UP000826271">
    <property type="component" value="Unassembled WGS sequence"/>
</dbReference>
<evidence type="ECO:0000256" key="1">
    <source>
        <dbReference type="ARBA" id="ARBA00010515"/>
    </source>
</evidence>
<accession>A0AAV6WCE5</accession>
<dbReference type="InterPro" id="IPR013094">
    <property type="entry name" value="AB_hydrolase_3"/>
</dbReference>